<proteinExistence type="predicted"/>
<dbReference type="AlphaFoldDB" id="A0A9D5CGP7"/>
<gene>
    <name evidence="1" type="ORF">J5N97_020301</name>
</gene>
<protein>
    <submittedName>
        <fullName evidence="1">Uncharacterized protein</fullName>
    </submittedName>
</protein>
<dbReference type="EMBL" id="JAGGNH010000005">
    <property type="protein sequence ID" value="KAJ0972342.1"/>
    <property type="molecule type" value="Genomic_DNA"/>
</dbReference>
<comment type="caution">
    <text evidence="1">The sequence shown here is derived from an EMBL/GenBank/DDBJ whole genome shotgun (WGS) entry which is preliminary data.</text>
</comment>
<organism evidence="1 2">
    <name type="scientific">Dioscorea zingiberensis</name>
    <dbReference type="NCBI Taxonomy" id="325984"/>
    <lineage>
        <taxon>Eukaryota</taxon>
        <taxon>Viridiplantae</taxon>
        <taxon>Streptophyta</taxon>
        <taxon>Embryophyta</taxon>
        <taxon>Tracheophyta</taxon>
        <taxon>Spermatophyta</taxon>
        <taxon>Magnoliopsida</taxon>
        <taxon>Liliopsida</taxon>
        <taxon>Dioscoreales</taxon>
        <taxon>Dioscoreaceae</taxon>
        <taxon>Dioscorea</taxon>
    </lineage>
</organism>
<sequence length="314" mass="35388">MEFGDSEEALKALDKCLSHIKWRLRPSAKRRLEIDIQSLCTGLRPVVMVDYGGKMPELGKHLCTLLHFARKETTIFLQLRVMVIEDMIYIIHVEGLAEHISLSLNLQPQIFFVDLEQDPPKMILHSEQNTATSELVAIQKQFALLLPSNEGNTGSSLPNTAMTAPNVEASDCNPHGCTLAGEGSGFESSEPIDMSNIVKDTQITLPTINGWLLGYPVVYLFTKDRVADAVFNLSTKSLHIYKILIRRQEATGRKSSEEELMSFTVPYELSQRADKEPWAEAFLTHILAKLESCRQIWMHLRMEVSECYPQAIAL</sequence>
<reference evidence="1" key="2">
    <citation type="journal article" date="2022" name="Hortic Res">
        <title>The genome of Dioscorea zingiberensis sheds light on the biosynthesis, origin and evolution of the medicinally important diosgenin saponins.</title>
        <authorList>
            <person name="Li Y."/>
            <person name="Tan C."/>
            <person name="Li Z."/>
            <person name="Guo J."/>
            <person name="Li S."/>
            <person name="Chen X."/>
            <person name="Wang C."/>
            <person name="Dai X."/>
            <person name="Yang H."/>
            <person name="Song W."/>
            <person name="Hou L."/>
            <person name="Xu J."/>
            <person name="Tong Z."/>
            <person name="Xu A."/>
            <person name="Yuan X."/>
            <person name="Wang W."/>
            <person name="Yang Q."/>
            <person name="Chen L."/>
            <person name="Sun Z."/>
            <person name="Wang K."/>
            <person name="Pan B."/>
            <person name="Chen J."/>
            <person name="Bao Y."/>
            <person name="Liu F."/>
            <person name="Qi X."/>
            <person name="Gang D.R."/>
            <person name="Wen J."/>
            <person name="Li J."/>
        </authorList>
    </citation>
    <scope>NUCLEOTIDE SEQUENCE</scope>
    <source>
        <strain evidence="1">Dzin_1.0</strain>
    </source>
</reference>
<evidence type="ECO:0000313" key="1">
    <source>
        <dbReference type="EMBL" id="KAJ0972342.1"/>
    </source>
</evidence>
<dbReference type="InterPro" id="IPR027850">
    <property type="entry name" value="DUF4504"/>
</dbReference>
<dbReference type="PANTHER" id="PTHR31366:SF2">
    <property type="entry name" value="UPF0739 PROTEIN C1ORF74"/>
    <property type="match status" value="1"/>
</dbReference>
<keyword evidence="2" id="KW-1185">Reference proteome</keyword>
<name>A0A9D5CGP7_9LILI</name>
<dbReference type="Proteomes" id="UP001085076">
    <property type="component" value="Miscellaneous, Linkage group lg05"/>
</dbReference>
<accession>A0A9D5CGP7</accession>
<dbReference type="Pfam" id="PF14953">
    <property type="entry name" value="DUF4504"/>
    <property type="match status" value="1"/>
</dbReference>
<dbReference type="PANTHER" id="PTHR31366">
    <property type="entry name" value="UPF0739 PROTEIN C1ORF74"/>
    <property type="match status" value="1"/>
</dbReference>
<evidence type="ECO:0000313" key="2">
    <source>
        <dbReference type="Proteomes" id="UP001085076"/>
    </source>
</evidence>
<reference evidence="1" key="1">
    <citation type="submission" date="2021-03" db="EMBL/GenBank/DDBJ databases">
        <authorList>
            <person name="Li Z."/>
            <person name="Yang C."/>
        </authorList>
    </citation>
    <scope>NUCLEOTIDE SEQUENCE</scope>
    <source>
        <strain evidence="1">Dzin_1.0</strain>
        <tissue evidence="1">Leaf</tissue>
    </source>
</reference>
<dbReference type="OrthoDB" id="2395010at2759"/>